<evidence type="ECO:0000313" key="3">
    <source>
        <dbReference type="Proteomes" id="UP000503310"/>
    </source>
</evidence>
<feature type="domain" description="Flavodoxin-like fold" evidence="1">
    <location>
        <begin position="3"/>
        <end position="179"/>
    </location>
</feature>
<dbReference type="SUPFAM" id="SSF52218">
    <property type="entry name" value="Flavoproteins"/>
    <property type="match status" value="1"/>
</dbReference>
<dbReference type="InterPro" id="IPR029039">
    <property type="entry name" value="Flavoprotein-like_sf"/>
</dbReference>
<name>A0A6H0V1U4_9BACT</name>
<dbReference type="AlphaFoldDB" id="A0A6H0V1U4"/>
<dbReference type="InterPro" id="IPR003680">
    <property type="entry name" value="Flavodoxin_fold"/>
</dbReference>
<organism evidence="2 3">
    <name type="scientific">Mycoplasmopsis gallinacea</name>
    <dbReference type="NCBI Taxonomy" id="29556"/>
    <lineage>
        <taxon>Bacteria</taxon>
        <taxon>Bacillati</taxon>
        <taxon>Mycoplasmatota</taxon>
        <taxon>Mycoplasmoidales</taxon>
        <taxon>Metamycoplasmataceae</taxon>
        <taxon>Mycoplasmopsis</taxon>
    </lineage>
</organism>
<dbReference type="Proteomes" id="UP000503310">
    <property type="component" value="Chromosome"/>
</dbReference>
<accession>A0A6H0V1U4</accession>
<protein>
    <recommendedName>
        <fullName evidence="1">Flavodoxin-like fold domain-containing protein</fullName>
    </recommendedName>
</protein>
<dbReference type="InterPro" id="IPR050104">
    <property type="entry name" value="FMN-dep_NADH:Q_OxRdtase_AzoR1"/>
</dbReference>
<reference evidence="2 3" key="1">
    <citation type="submission" date="2019-12" db="EMBL/GenBank/DDBJ databases">
        <title>Sequencing and analysis of the whole genome of Mycoplasma gallinaceum strain Peacock20181011.</title>
        <authorList>
            <person name="Liu X."/>
            <person name="Qin Z."/>
            <person name="Xu H."/>
        </authorList>
    </citation>
    <scope>NUCLEOTIDE SEQUENCE [LARGE SCALE GENOMIC DNA]</scope>
    <source>
        <strain evidence="2 3">Peacock20181011</strain>
    </source>
</reference>
<sequence length="198" mass="22900">MSKKLLFIDGSFFKDEKRSFSKALLNRLANHFERHSDFQVSKVDLNEIEHYKSVLHENNLDSYYNHPDVQNFLNQINNHDQIIISSAIINCSLSPILRNFLDSVAIPGKTFTYKKDQKPEYDFSQKKVHLIIESGGENDPRDLTSPLYYFRNVMILLGFQNFACTIIENTDVDPEMKKMGSIAYSEKILDEVVAEIAQ</sequence>
<dbReference type="EMBL" id="CP047225">
    <property type="protein sequence ID" value="QIW62172.1"/>
    <property type="molecule type" value="Genomic_DNA"/>
</dbReference>
<dbReference type="PANTHER" id="PTHR43741">
    <property type="entry name" value="FMN-DEPENDENT NADH-AZOREDUCTASE 1"/>
    <property type="match status" value="1"/>
</dbReference>
<evidence type="ECO:0000259" key="1">
    <source>
        <dbReference type="Pfam" id="PF02525"/>
    </source>
</evidence>
<gene>
    <name evidence="2" type="ORF">GOQ20_01810</name>
</gene>
<dbReference type="Pfam" id="PF02525">
    <property type="entry name" value="Flavodoxin_2"/>
    <property type="match status" value="1"/>
</dbReference>
<dbReference type="RefSeq" id="WP_167845164.1">
    <property type="nucleotide sequence ID" value="NZ_CP047225.1"/>
</dbReference>
<dbReference type="PANTHER" id="PTHR43741:SF4">
    <property type="entry name" value="FMN-DEPENDENT NADH:QUINONE OXIDOREDUCTASE"/>
    <property type="match status" value="1"/>
</dbReference>
<evidence type="ECO:0000313" key="2">
    <source>
        <dbReference type="EMBL" id="QIW62172.1"/>
    </source>
</evidence>
<dbReference type="Gene3D" id="3.40.50.360">
    <property type="match status" value="1"/>
</dbReference>
<proteinExistence type="predicted"/>